<dbReference type="GO" id="GO:0032259">
    <property type="term" value="P:methylation"/>
    <property type="evidence" value="ECO:0007669"/>
    <property type="project" value="UniProtKB-KW"/>
</dbReference>
<dbReference type="InterPro" id="IPR029063">
    <property type="entry name" value="SAM-dependent_MTases_sf"/>
</dbReference>
<keyword evidence="2" id="KW-0489">Methyltransferase</keyword>
<dbReference type="AlphaFoldDB" id="A0AA39YYK6"/>
<gene>
    <name evidence="2" type="primary">SPCC70.08c</name>
    <name evidence="2" type="ORF">DIS24_g2867</name>
</gene>
<dbReference type="InterPro" id="IPR025714">
    <property type="entry name" value="Methyltranfer_dom"/>
</dbReference>
<dbReference type="GO" id="GO:0008168">
    <property type="term" value="F:methyltransferase activity"/>
    <property type="evidence" value="ECO:0007669"/>
    <property type="project" value="UniProtKB-KW"/>
</dbReference>
<dbReference type="CDD" id="cd02440">
    <property type="entry name" value="AdoMet_MTases"/>
    <property type="match status" value="1"/>
</dbReference>
<proteinExistence type="predicted"/>
<organism evidence="2 3">
    <name type="scientific">Lasiodiplodia hormozganensis</name>
    <dbReference type="NCBI Taxonomy" id="869390"/>
    <lineage>
        <taxon>Eukaryota</taxon>
        <taxon>Fungi</taxon>
        <taxon>Dikarya</taxon>
        <taxon>Ascomycota</taxon>
        <taxon>Pezizomycotina</taxon>
        <taxon>Dothideomycetes</taxon>
        <taxon>Dothideomycetes incertae sedis</taxon>
        <taxon>Botryosphaeriales</taxon>
        <taxon>Botryosphaeriaceae</taxon>
        <taxon>Lasiodiplodia</taxon>
    </lineage>
</organism>
<dbReference type="Gene3D" id="3.40.50.150">
    <property type="entry name" value="Vaccinia Virus protein VP39"/>
    <property type="match status" value="1"/>
</dbReference>
<comment type="caution">
    <text evidence="2">The sequence shown here is derived from an EMBL/GenBank/DDBJ whole genome shotgun (WGS) entry which is preliminary data.</text>
</comment>
<sequence>MTEYKTSASFVPQLTTTVLSYLSPEPTDHILDIGCGDGPLTEHIASLVPQGSVLGLDASPSMIKTAQEEHSSLPNISFQVADCADLSTSAPDLLASARTAPRFTKIFSNAAFHWILRSPHSRTNPTVFSHLCTLLRPGGRLVLEAGGAGNVAEVYTALTAALVTHGGVASVAAAREASPWYFADEGWMRDALAEAGFEVERVEKEYRPTRLTTDEGGGVEGWVRLFGKQFLEAVQGADEQEREKRREDVVKWVVEAMRSSCEREDGSWWLGYVRLRAVARKPSAA</sequence>
<reference evidence="2" key="1">
    <citation type="submission" date="2023-06" db="EMBL/GenBank/DDBJ databases">
        <title>Multi-omics analyses reveal the molecular pathogenesis toolkit of Lasiodiplodia hormozganensis, a cross-kingdom pathogen.</title>
        <authorList>
            <person name="Felix C."/>
            <person name="Meneses R."/>
            <person name="Goncalves M.F.M."/>
            <person name="Tilleman L."/>
            <person name="Duarte A.S."/>
            <person name="Jorrin-Novo J.V."/>
            <person name="Van De Peer Y."/>
            <person name="Deforce D."/>
            <person name="Van Nieuwerburgh F."/>
            <person name="Esteves A.C."/>
            <person name="Alves A."/>
        </authorList>
    </citation>
    <scope>NUCLEOTIDE SEQUENCE</scope>
    <source>
        <strain evidence="2">CBS 339.90</strain>
    </source>
</reference>
<protein>
    <submittedName>
        <fullName evidence="2">Methyltransferase C70.08c</fullName>
    </submittedName>
</protein>
<dbReference type="PANTHER" id="PTHR43861">
    <property type="entry name" value="TRANS-ACONITATE 2-METHYLTRANSFERASE-RELATED"/>
    <property type="match status" value="1"/>
</dbReference>
<dbReference type="Proteomes" id="UP001175001">
    <property type="component" value="Unassembled WGS sequence"/>
</dbReference>
<dbReference type="EMBL" id="JAUJDW010000009">
    <property type="protein sequence ID" value="KAK0660939.1"/>
    <property type="molecule type" value="Genomic_DNA"/>
</dbReference>
<evidence type="ECO:0000313" key="2">
    <source>
        <dbReference type="EMBL" id="KAK0660939.1"/>
    </source>
</evidence>
<dbReference type="SUPFAM" id="SSF53335">
    <property type="entry name" value="S-adenosyl-L-methionine-dependent methyltransferases"/>
    <property type="match status" value="1"/>
</dbReference>
<dbReference type="PANTHER" id="PTHR43861:SF1">
    <property type="entry name" value="TRANS-ACONITATE 2-METHYLTRANSFERASE"/>
    <property type="match status" value="1"/>
</dbReference>
<evidence type="ECO:0000313" key="3">
    <source>
        <dbReference type="Proteomes" id="UP001175001"/>
    </source>
</evidence>
<evidence type="ECO:0000259" key="1">
    <source>
        <dbReference type="Pfam" id="PF13847"/>
    </source>
</evidence>
<feature type="domain" description="Methyltransferase" evidence="1">
    <location>
        <begin position="28"/>
        <end position="145"/>
    </location>
</feature>
<keyword evidence="2" id="KW-0808">Transferase</keyword>
<accession>A0AA39YYK6</accession>
<dbReference type="Pfam" id="PF13847">
    <property type="entry name" value="Methyltransf_31"/>
    <property type="match status" value="1"/>
</dbReference>
<name>A0AA39YYK6_9PEZI</name>
<keyword evidence="3" id="KW-1185">Reference proteome</keyword>